<keyword evidence="2 3" id="KW-0416">Keratin</keyword>
<dbReference type="Pfam" id="PF05287">
    <property type="entry name" value="PMG"/>
    <property type="match status" value="1"/>
</dbReference>
<evidence type="ECO:0000256" key="2">
    <source>
        <dbReference type="ARBA" id="ARBA00022744"/>
    </source>
</evidence>
<dbReference type="AlphaFoldDB" id="A0A8D2BDW4"/>
<comment type="subunit">
    <text evidence="3">Interacts with hair keratins.</text>
</comment>
<comment type="similarity">
    <text evidence="3">Belongs to the PMG family.</text>
</comment>
<reference evidence="4" key="2">
    <citation type="submission" date="2025-09" db="UniProtKB">
        <authorList>
            <consortium name="Ensembl"/>
        </authorList>
    </citation>
    <scope>IDENTIFICATION</scope>
</reference>
<comment type="function">
    <text evidence="1 3">In the hair cortex, hair keratin intermediate filaments are embedded in an interfilamentous matrix, consisting of hair keratin-associated proteins (KRTAP), which are essential for the formation of a rigid and resistant hair shaft through their extensive disulfide bond cross-linking with abundant cysteine residues of hair keratins. The matrix proteins include the high-sulfur and high-glycine-tyrosine keratins.</text>
</comment>
<name>A0A8D2BDW4_SCIVU</name>
<dbReference type="GO" id="GO:0045095">
    <property type="term" value="C:keratin filament"/>
    <property type="evidence" value="ECO:0007669"/>
    <property type="project" value="UniProtKB-UniRule"/>
</dbReference>
<accession>A0A8D2BDW4</accession>
<dbReference type="GO" id="GO:0005829">
    <property type="term" value="C:cytosol"/>
    <property type="evidence" value="ECO:0007669"/>
    <property type="project" value="UniProtKB-ARBA"/>
</dbReference>
<dbReference type="InterPro" id="IPR007951">
    <property type="entry name" value="KRTAP_PMG"/>
</dbReference>
<proteinExistence type="inferred from homology"/>
<reference evidence="4" key="1">
    <citation type="submission" date="2025-08" db="UniProtKB">
        <authorList>
            <consortium name="Ensembl"/>
        </authorList>
    </citation>
    <scope>IDENTIFICATION</scope>
</reference>
<evidence type="ECO:0000256" key="3">
    <source>
        <dbReference type="RuleBase" id="RU369044"/>
    </source>
</evidence>
<dbReference type="Ensembl" id="ENSSVLT00005013853.1">
    <property type="protein sequence ID" value="ENSSVLP00005012518.1"/>
    <property type="gene ID" value="ENSSVLG00005009892.1"/>
</dbReference>
<dbReference type="OrthoDB" id="9626821at2759"/>
<sequence length="234" mass="25926">MSYSCHSGNFSSRSFGGYLPYSHSSCGSSYPSNLVYVTNLHHPSTCHLGTSLYRGCQETFHRPSRCHTSCVVSRPCQPSCHHPRTSSHCSPCQRTYATSLGFGSNSCHSPSYGSRSCHSLGYGSRSSCGFRPLSHRIHGCPSLGHVSRSCHSLGYGSRSSCSLVPSLGNSFPRKEHLTCYLDTLWTCHCLNGNKNMPSALQAGQIFNSRRYPQWSQCLILLSMRTPYTDSHRWL</sequence>
<dbReference type="Proteomes" id="UP000694564">
    <property type="component" value="Chromosome 10"/>
</dbReference>
<evidence type="ECO:0000313" key="4">
    <source>
        <dbReference type="Ensembl" id="ENSSVLP00005012518.1"/>
    </source>
</evidence>
<dbReference type="GeneTree" id="ENSGT00940000161951"/>
<protein>
    <recommendedName>
        <fullName evidence="3">Keratin-associated protein</fullName>
    </recommendedName>
</protein>
<keyword evidence="5" id="KW-1185">Reference proteome</keyword>
<evidence type="ECO:0000256" key="1">
    <source>
        <dbReference type="ARBA" id="ARBA00003327"/>
    </source>
</evidence>
<evidence type="ECO:0000313" key="5">
    <source>
        <dbReference type="Proteomes" id="UP000694564"/>
    </source>
</evidence>
<organism evidence="4 5">
    <name type="scientific">Sciurus vulgaris</name>
    <name type="common">Eurasian red squirrel</name>
    <dbReference type="NCBI Taxonomy" id="55149"/>
    <lineage>
        <taxon>Eukaryota</taxon>
        <taxon>Metazoa</taxon>
        <taxon>Chordata</taxon>
        <taxon>Craniata</taxon>
        <taxon>Vertebrata</taxon>
        <taxon>Euteleostomi</taxon>
        <taxon>Mammalia</taxon>
        <taxon>Eutheria</taxon>
        <taxon>Euarchontoglires</taxon>
        <taxon>Glires</taxon>
        <taxon>Rodentia</taxon>
        <taxon>Sciuromorpha</taxon>
        <taxon>Sciuridae</taxon>
        <taxon>Sciurinae</taxon>
        <taxon>Sciurini</taxon>
        <taxon>Sciurus</taxon>
    </lineage>
</organism>